<protein>
    <recommendedName>
        <fullName evidence="3">DinB family protein</fullName>
    </recommendedName>
</protein>
<organism evidence="1 2">
    <name type="scientific">Candidatus Enterococcus ikei</name>
    <dbReference type="NCBI Taxonomy" id="2815326"/>
    <lineage>
        <taxon>Bacteria</taxon>
        <taxon>Bacillati</taxon>
        <taxon>Bacillota</taxon>
        <taxon>Bacilli</taxon>
        <taxon>Lactobacillales</taxon>
        <taxon>Enterococcaceae</taxon>
        <taxon>Enterococcus</taxon>
    </lineage>
</organism>
<evidence type="ECO:0000313" key="2">
    <source>
        <dbReference type="Proteomes" id="UP000664632"/>
    </source>
</evidence>
<evidence type="ECO:0008006" key="3">
    <source>
        <dbReference type="Google" id="ProtNLM"/>
    </source>
</evidence>
<dbReference type="Gene3D" id="1.20.120.450">
    <property type="entry name" value="dinb family like domain"/>
    <property type="match status" value="1"/>
</dbReference>
<gene>
    <name evidence="1" type="ORF">JZO69_01370</name>
</gene>
<reference evidence="1 2" key="1">
    <citation type="submission" date="2021-03" db="EMBL/GenBank/DDBJ databases">
        <title>Enterococcal diversity collection.</title>
        <authorList>
            <person name="Gilmore M.S."/>
            <person name="Schwartzman J."/>
            <person name="Van Tyne D."/>
            <person name="Martin M."/>
            <person name="Earl A.M."/>
            <person name="Manson A.L."/>
            <person name="Straub T."/>
            <person name="Salamzade R."/>
            <person name="Saavedra J."/>
            <person name="Lebreton F."/>
            <person name="Prichula J."/>
            <person name="Schaufler K."/>
            <person name="Gaca A."/>
            <person name="Sgardioli B."/>
            <person name="Wagenaar J."/>
            <person name="Strong T."/>
        </authorList>
    </citation>
    <scope>NUCLEOTIDE SEQUENCE [LARGE SCALE GENOMIC DNA]</scope>
    <source>
        <strain evidence="1 2">DIV0869a</strain>
    </source>
</reference>
<accession>A0ABS3GW61</accession>
<name>A0ABS3GW61_9ENTE</name>
<dbReference type="EMBL" id="JAFLWD010000003">
    <property type="protein sequence ID" value="MBO0439011.1"/>
    <property type="molecule type" value="Genomic_DNA"/>
</dbReference>
<comment type="caution">
    <text evidence="1">The sequence shown here is derived from an EMBL/GenBank/DDBJ whole genome shotgun (WGS) entry which is preliminary data.</text>
</comment>
<sequence length="159" mass="18588">MNEYLLQTFLANRALTYDILDSLPESELNRLWKRPGLNTYSKHFLEMASVLEAYSNAFATKVMDFSEVSEKFEESENYSKQQLKEKLMKSDEVLKKICISDQVGEEIFWFDMNIPAEIHFVNIISHEVFHQGMMVMDMYQNSIDIPLSVAESWSLPVEK</sequence>
<proteinExistence type="predicted"/>
<dbReference type="Proteomes" id="UP000664632">
    <property type="component" value="Unassembled WGS sequence"/>
</dbReference>
<evidence type="ECO:0000313" key="1">
    <source>
        <dbReference type="EMBL" id="MBO0439011.1"/>
    </source>
</evidence>
<keyword evidence="2" id="KW-1185">Reference proteome</keyword>
<dbReference type="InterPro" id="IPR034660">
    <property type="entry name" value="DinB/YfiT-like"/>
</dbReference>
<dbReference type="SUPFAM" id="SSF109854">
    <property type="entry name" value="DinB/YfiT-like putative metalloenzymes"/>
    <property type="match status" value="1"/>
</dbReference>
<dbReference type="RefSeq" id="WP_207111120.1">
    <property type="nucleotide sequence ID" value="NZ_JAFLWD010000003.1"/>
</dbReference>